<evidence type="ECO:0000256" key="3">
    <source>
        <dbReference type="SAM" id="MobiDB-lite"/>
    </source>
</evidence>
<dbReference type="InterPro" id="IPR036875">
    <property type="entry name" value="Znf_CCHC_sf"/>
</dbReference>
<keyword evidence="2" id="KW-0863">Zinc-finger</keyword>
<feature type="region of interest" description="Disordered" evidence="3">
    <location>
        <begin position="90"/>
        <end position="115"/>
    </location>
</feature>
<evidence type="ECO:0000256" key="2">
    <source>
        <dbReference type="PROSITE-ProRule" id="PRU00047"/>
    </source>
</evidence>
<protein>
    <recommendedName>
        <fullName evidence="4">CCHC-type domain-containing protein</fullName>
    </recommendedName>
</protein>
<dbReference type="GO" id="GO:0006397">
    <property type="term" value="P:mRNA processing"/>
    <property type="evidence" value="ECO:0007669"/>
    <property type="project" value="UniProtKB-KW"/>
</dbReference>
<dbReference type="PROSITE" id="PS50158">
    <property type="entry name" value="ZF_CCHC"/>
    <property type="match status" value="1"/>
</dbReference>
<sequence>MNLKDAIQSEIRRITEKMDKINEANLNTLKLSTPFSHIRSTVKPKEEIKNGFMTDLSHQDNNQVLMKEDPQLKEWPTFTGEVDIKSSNKPFIKKDKPREPFKLNKPNSKEKQKCHKCGGIGHLANNCLKKAIINEIVETDDPNDKEEESDSEKDTEESETSESNEIDIINPQINNIYLIYEVLDVNSDLPQVGTSDTSRTNIQDSKLYRTKPAKVMGYTAENSSIGVVMVENQEEKLSLDTGAYFKCVGKSYLE</sequence>
<dbReference type="Proteomes" id="UP000765509">
    <property type="component" value="Unassembled WGS sequence"/>
</dbReference>
<keyword evidence="2" id="KW-0479">Metal-binding</keyword>
<dbReference type="Pfam" id="PF00098">
    <property type="entry name" value="zf-CCHC"/>
    <property type="match status" value="1"/>
</dbReference>
<keyword evidence="1" id="KW-0507">mRNA processing</keyword>
<reference evidence="5" key="1">
    <citation type="submission" date="2021-03" db="EMBL/GenBank/DDBJ databases">
        <title>Draft genome sequence of rust myrtle Austropuccinia psidii MF-1, a brazilian biotype.</title>
        <authorList>
            <person name="Quecine M.C."/>
            <person name="Pachon D.M.R."/>
            <person name="Bonatelli M.L."/>
            <person name="Correr F.H."/>
            <person name="Franceschini L.M."/>
            <person name="Leite T.F."/>
            <person name="Margarido G.R.A."/>
            <person name="Almeida C.A."/>
            <person name="Ferrarezi J.A."/>
            <person name="Labate C.A."/>
        </authorList>
    </citation>
    <scope>NUCLEOTIDE SEQUENCE</scope>
    <source>
        <strain evidence="5">MF-1</strain>
    </source>
</reference>
<evidence type="ECO:0000313" key="6">
    <source>
        <dbReference type="Proteomes" id="UP000765509"/>
    </source>
</evidence>
<keyword evidence="6" id="KW-1185">Reference proteome</keyword>
<evidence type="ECO:0000256" key="1">
    <source>
        <dbReference type="ARBA" id="ARBA00022664"/>
    </source>
</evidence>
<proteinExistence type="predicted"/>
<feature type="domain" description="CCHC-type" evidence="4">
    <location>
        <begin position="113"/>
        <end position="127"/>
    </location>
</feature>
<evidence type="ECO:0000313" key="5">
    <source>
        <dbReference type="EMBL" id="MBW0540150.1"/>
    </source>
</evidence>
<dbReference type="GO" id="GO:0003676">
    <property type="term" value="F:nucleic acid binding"/>
    <property type="evidence" value="ECO:0007669"/>
    <property type="project" value="InterPro"/>
</dbReference>
<dbReference type="EMBL" id="AVOT02044787">
    <property type="protein sequence ID" value="MBW0540150.1"/>
    <property type="molecule type" value="Genomic_DNA"/>
</dbReference>
<dbReference type="InterPro" id="IPR001878">
    <property type="entry name" value="Znf_CCHC"/>
</dbReference>
<feature type="compositionally biased region" description="Acidic residues" evidence="3">
    <location>
        <begin position="138"/>
        <end position="165"/>
    </location>
</feature>
<feature type="region of interest" description="Disordered" evidence="3">
    <location>
        <begin position="138"/>
        <end position="167"/>
    </location>
</feature>
<evidence type="ECO:0000259" key="4">
    <source>
        <dbReference type="PROSITE" id="PS50158"/>
    </source>
</evidence>
<keyword evidence="2" id="KW-0862">Zinc</keyword>
<comment type="caution">
    <text evidence="5">The sequence shown here is derived from an EMBL/GenBank/DDBJ whole genome shotgun (WGS) entry which is preliminary data.</text>
</comment>
<dbReference type="SMART" id="SM00343">
    <property type="entry name" value="ZnF_C2HC"/>
    <property type="match status" value="1"/>
</dbReference>
<dbReference type="GO" id="GO:0008270">
    <property type="term" value="F:zinc ion binding"/>
    <property type="evidence" value="ECO:0007669"/>
    <property type="project" value="UniProtKB-KW"/>
</dbReference>
<dbReference type="AlphaFoldDB" id="A0A9Q3FFT0"/>
<dbReference type="SUPFAM" id="SSF57756">
    <property type="entry name" value="Retrovirus zinc finger-like domains"/>
    <property type="match status" value="1"/>
</dbReference>
<gene>
    <name evidence="5" type="ORF">O181_079865</name>
</gene>
<accession>A0A9Q3FFT0</accession>
<organism evidence="5 6">
    <name type="scientific">Austropuccinia psidii MF-1</name>
    <dbReference type="NCBI Taxonomy" id="1389203"/>
    <lineage>
        <taxon>Eukaryota</taxon>
        <taxon>Fungi</taxon>
        <taxon>Dikarya</taxon>
        <taxon>Basidiomycota</taxon>
        <taxon>Pucciniomycotina</taxon>
        <taxon>Pucciniomycetes</taxon>
        <taxon>Pucciniales</taxon>
        <taxon>Sphaerophragmiaceae</taxon>
        <taxon>Austropuccinia</taxon>
    </lineage>
</organism>
<name>A0A9Q3FFT0_9BASI</name>
<dbReference type="Gene3D" id="4.10.60.10">
    <property type="entry name" value="Zinc finger, CCHC-type"/>
    <property type="match status" value="1"/>
</dbReference>
<feature type="compositionally biased region" description="Basic and acidic residues" evidence="3">
    <location>
        <begin position="90"/>
        <end position="111"/>
    </location>
</feature>